<feature type="region of interest" description="Disordered" evidence="1">
    <location>
        <begin position="21"/>
        <end position="49"/>
    </location>
</feature>
<keyword evidence="3" id="KW-1185">Reference proteome</keyword>
<evidence type="ECO:0000313" key="2">
    <source>
        <dbReference type="EMBL" id="PNT55698.1"/>
    </source>
</evidence>
<reference evidence="2 3" key="1">
    <citation type="journal article" date="2006" name="Science">
        <title>The genome of black cottonwood, Populus trichocarpa (Torr. &amp; Gray).</title>
        <authorList>
            <person name="Tuskan G.A."/>
            <person name="Difazio S."/>
            <person name="Jansson S."/>
            <person name="Bohlmann J."/>
            <person name="Grigoriev I."/>
            <person name="Hellsten U."/>
            <person name="Putnam N."/>
            <person name="Ralph S."/>
            <person name="Rombauts S."/>
            <person name="Salamov A."/>
            <person name="Schein J."/>
            <person name="Sterck L."/>
            <person name="Aerts A."/>
            <person name="Bhalerao R.R."/>
            <person name="Bhalerao R.P."/>
            <person name="Blaudez D."/>
            <person name="Boerjan W."/>
            <person name="Brun A."/>
            <person name="Brunner A."/>
            <person name="Busov V."/>
            <person name="Campbell M."/>
            <person name="Carlson J."/>
            <person name="Chalot M."/>
            <person name="Chapman J."/>
            <person name="Chen G.L."/>
            <person name="Cooper D."/>
            <person name="Coutinho P.M."/>
            <person name="Couturier J."/>
            <person name="Covert S."/>
            <person name="Cronk Q."/>
            <person name="Cunningham R."/>
            <person name="Davis J."/>
            <person name="Degroeve S."/>
            <person name="Dejardin A."/>
            <person name="Depamphilis C."/>
            <person name="Detter J."/>
            <person name="Dirks B."/>
            <person name="Dubchak I."/>
            <person name="Duplessis S."/>
            <person name="Ehlting J."/>
            <person name="Ellis B."/>
            <person name="Gendler K."/>
            <person name="Goodstein D."/>
            <person name="Gribskov M."/>
            <person name="Grimwood J."/>
            <person name="Groover A."/>
            <person name="Gunter L."/>
            <person name="Hamberger B."/>
            <person name="Heinze B."/>
            <person name="Helariutta Y."/>
            <person name="Henrissat B."/>
            <person name="Holligan D."/>
            <person name="Holt R."/>
            <person name="Huang W."/>
            <person name="Islam-Faridi N."/>
            <person name="Jones S."/>
            <person name="Jones-Rhoades M."/>
            <person name="Jorgensen R."/>
            <person name="Joshi C."/>
            <person name="Kangasjarvi J."/>
            <person name="Karlsson J."/>
            <person name="Kelleher C."/>
            <person name="Kirkpatrick R."/>
            <person name="Kirst M."/>
            <person name="Kohler A."/>
            <person name="Kalluri U."/>
            <person name="Larimer F."/>
            <person name="Leebens-Mack J."/>
            <person name="Leple J.C."/>
            <person name="Locascio P."/>
            <person name="Lou Y."/>
            <person name="Lucas S."/>
            <person name="Martin F."/>
            <person name="Montanini B."/>
            <person name="Napoli C."/>
            <person name="Nelson D.R."/>
            <person name="Nelson C."/>
            <person name="Nieminen K."/>
            <person name="Nilsson O."/>
            <person name="Pereda V."/>
            <person name="Peter G."/>
            <person name="Philippe R."/>
            <person name="Pilate G."/>
            <person name="Poliakov A."/>
            <person name="Razumovskaya J."/>
            <person name="Richardson P."/>
            <person name="Rinaldi C."/>
            <person name="Ritland K."/>
            <person name="Rouze P."/>
            <person name="Ryaboy D."/>
            <person name="Schmutz J."/>
            <person name="Schrader J."/>
            <person name="Segerman B."/>
            <person name="Shin H."/>
            <person name="Siddiqui A."/>
            <person name="Sterky F."/>
            <person name="Terry A."/>
            <person name="Tsai C.J."/>
            <person name="Uberbacher E."/>
            <person name="Unneberg P."/>
            <person name="Vahala J."/>
            <person name="Wall K."/>
            <person name="Wessler S."/>
            <person name="Yang G."/>
            <person name="Yin T."/>
            <person name="Douglas C."/>
            <person name="Marra M."/>
            <person name="Sandberg G."/>
            <person name="Van de Peer Y."/>
            <person name="Rokhsar D."/>
        </authorList>
    </citation>
    <scope>NUCLEOTIDE SEQUENCE [LARGE SCALE GENOMIC DNA]</scope>
    <source>
        <strain evidence="3">cv. Nisqually</strain>
    </source>
</reference>
<dbReference type="EMBL" id="CM009290">
    <property type="protein sequence ID" value="PNT55698.1"/>
    <property type="molecule type" value="Genomic_DNA"/>
</dbReference>
<feature type="compositionally biased region" description="Basic and acidic residues" evidence="1">
    <location>
        <begin position="25"/>
        <end position="38"/>
    </location>
</feature>
<evidence type="ECO:0000313" key="3">
    <source>
        <dbReference type="Proteomes" id="UP000006729"/>
    </source>
</evidence>
<organism evidence="2 3">
    <name type="scientific">Populus trichocarpa</name>
    <name type="common">Western balsam poplar</name>
    <name type="synonym">Populus balsamifera subsp. trichocarpa</name>
    <dbReference type="NCBI Taxonomy" id="3694"/>
    <lineage>
        <taxon>Eukaryota</taxon>
        <taxon>Viridiplantae</taxon>
        <taxon>Streptophyta</taxon>
        <taxon>Embryophyta</taxon>
        <taxon>Tracheophyta</taxon>
        <taxon>Spermatophyta</taxon>
        <taxon>Magnoliopsida</taxon>
        <taxon>eudicotyledons</taxon>
        <taxon>Gunneridae</taxon>
        <taxon>Pentapetalae</taxon>
        <taxon>rosids</taxon>
        <taxon>fabids</taxon>
        <taxon>Malpighiales</taxon>
        <taxon>Salicaceae</taxon>
        <taxon>Saliceae</taxon>
        <taxon>Populus</taxon>
    </lineage>
</organism>
<evidence type="ECO:0000256" key="1">
    <source>
        <dbReference type="SAM" id="MobiDB-lite"/>
    </source>
</evidence>
<name>B9GF91_POPTR</name>
<gene>
    <name evidence="2" type="ORF">POPTR_001G206300</name>
</gene>
<dbReference type="InParanoid" id="B9GF91"/>
<dbReference type="HOGENOM" id="CLU_2835893_0_0_1"/>
<protein>
    <submittedName>
        <fullName evidence="2">Uncharacterized protein</fullName>
    </submittedName>
</protein>
<dbReference type="STRING" id="3694.B9GF91"/>
<dbReference type="Proteomes" id="UP000006729">
    <property type="component" value="Chromosome 1"/>
</dbReference>
<proteinExistence type="predicted"/>
<dbReference type="AlphaFoldDB" id="B9GF91"/>
<sequence length="66" mass="7349">MEEYIKEAPRVVSVPSEALLQLTYRPDEGPSKNVKSSDDEPEPPPSDNVIVSNVEILFLQPLLRTA</sequence>
<accession>B9GF91</accession>